<dbReference type="CDD" id="cd20353">
    <property type="entry name" value="Rcat_RBR_RNF216"/>
    <property type="match status" value="1"/>
</dbReference>
<sequence length="686" mass="79221">MGMPTAAQNVFSSFGLPNYKRGQLLTQGGENDSTLNVSEQLHQEQYQQQQHRDVVTTQKLKSDEHNQPVELDEEPDLKELNSYLEILAAIFPDVRIEVFREMLLTCDEESRLAVVTEALLKHKTKWVKGRYKSPNKDAQLCIQDEKSPTCDLGQVPAQEKFRSSSYKKSVMEITHLEFKGLSRSIINGILNDYNFSYTNARPTLLALSSKTWRFSLSALFKRKKPLYSSDLGYHPLLIWQSAGQESLVPTLKSSGCPELDQELLESLFNPLKEQAAAEQEEKDFKIALEINIAEAGQNESLHDCECCFTSSSFEELAACEGGHFICFRCIKNSLQEAIYSNGWQKLINLERGSLRCLAATSDECSKTIPIYLVYRALEKEETGRSLLRKLDERLAEENMLKSHLPLIRCPFCNYAEVDELYVPESRKSCKLKCTQLFSFHTVLTLLLGVCMIPFLFLYLLSFSYSIFSSNQNWYSYIVDQFNSSTDRIRRKSIGLKFRCKNKYCGRATCRLCLKEWVDIHICHESSLQDLRTFVELAMSDAIKRTCPRCNTSFVKTSGCNKLTCVCGYQMCYICRKDIGNGEGYRHFCEHFRPTGGKSCSECMKCDLYRCEEDEVVARRAKREAEIKWMKKEERLLNCDEKFRKVLEQKWEQAGDISLPERKRWNWKFLNKEYILDMIVESLICVK</sequence>
<dbReference type="Pfam" id="PF26112">
    <property type="entry name" value="UBA_RNF216"/>
    <property type="match status" value="1"/>
</dbReference>
<dbReference type="InterPro" id="IPR044066">
    <property type="entry name" value="TRIAD_supradom"/>
</dbReference>
<dbReference type="InterPro" id="IPR047546">
    <property type="entry name" value="Rcat_RBR_RNF216"/>
</dbReference>
<dbReference type="PANTHER" id="PTHR22770:SF42">
    <property type="entry name" value="FINGER PROTEIN (ZIN), PUTATIVE (AFU_ORTHOLOGUE AFUA_4G03910)-RELATED"/>
    <property type="match status" value="1"/>
</dbReference>
<dbReference type="GO" id="GO:0016740">
    <property type="term" value="F:transferase activity"/>
    <property type="evidence" value="ECO:0007669"/>
    <property type="project" value="UniProtKB-KW"/>
</dbReference>
<evidence type="ECO:0000256" key="7">
    <source>
        <dbReference type="ARBA" id="ARBA00022833"/>
    </source>
</evidence>
<dbReference type="Gene3D" id="1.20.120.1750">
    <property type="match status" value="1"/>
</dbReference>
<keyword evidence="12" id="KW-1185">Reference proteome</keyword>
<keyword evidence="9" id="KW-0472">Membrane</keyword>
<keyword evidence="9" id="KW-0812">Transmembrane</keyword>
<dbReference type="SUPFAM" id="SSF57850">
    <property type="entry name" value="RING/U-box"/>
    <property type="match status" value="1"/>
</dbReference>
<evidence type="ECO:0000256" key="3">
    <source>
        <dbReference type="ARBA" id="ARBA00022723"/>
    </source>
</evidence>
<evidence type="ECO:0000256" key="4">
    <source>
        <dbReference type="ARBA" id="ARBA00022737"/>
    </source>
</evidence>
<feature type="transmembrane region" description="Helical" evidence="9">
    <location>
        <begin position="436"/>
        <end position="460"/>
    </location>
</feature>
<evidence type="ECO:0000256" key="5">
    <source>
        <dbReference type="ARBA" id="ARBA00022771"/>
    </source>
</evidence>
<keyword evidence="6" id="KW-0833">Ubl conjugation pathway</keyword>
<feature type="domain" description="RING-type" evidence="10">
    <location>
        <begin position="300"/>
        <end position="603"/>
    </location>
</feature>
<dbReference type="PANTHER" id="PTHR22770">
    <property type="entry name" value="UBIQUITIN CONJUGATING ENZYME 7 INTERACTING PROTEIN-RELATED"/>
    <property type="match status" value="1"/>
</dbReference>
<dbReference type="CDD" id="cd16630">
    <property type="entry name" value="RING-HC_RBR_RNF216"/>
    <property type="match status" value="1"/>
</dbReference>
<feature type="compositionally biased region" description="Basic and acidic residues" evidence="8">
    <location>
        <begin position="50"/>
        <end position="67"/>
    </location>
</feature>
<name>A0A2S4Q051_9PEZI</name>
<comment type="pathway">
    <text evidence="1">Protein modification; protein ubiquitination.</text>
</comment>
<dbReference type="Pfam" id="PF26200">
    <property type="entry name" value="Rcat_RNF216"/>
    <property type="match status" value="1"/>
</dbReference>
<protein>
    <recommendedName>
        <fullName evidence="10">RING-type domain-containing protein</fullName>
    </recommendedName>
</protein>
<dbReference type="InterPro" id="IPR047544">
    <property type="entry name" value="RING-HC_RBR_RNF216"/>
</dbReference>
<gene>
    <name evidence="11" type="ORF">EPUL_002416</name>
</gene>
<dbReference type="Proteomes" id="UP000237438">
    <property type="component" value="Unassembled WGS sequence"/>
</dbReference>
<evidence type="ECO:0000313" key="12">
    <source>
        <dbReference type="Proteomes" id="UP000237438"/>
    </source>
</evidence>
<keyword evidence="3" id="KW-0479">Metal-binding</keyword>
<dbReference type="Pfam" id="PF26191">
    <property type="entry name" value="RING-HC_RBR_RNF216"/>
    <property type="match status" value="1"/>
</dbReference>
<dbReference type="InterPro" id="IPR058758">
    <property type="entry name" value="UBA_RNF216"/>
</dbReference>
<dbReference type="InterPro" id="IPR051628">
    <property type="entry name" value="LUBAC_E3_Ligases"/>
</dbReference>
<evidence type="ECO:0000256" key="2">
    <source>
        <dbReference type="ARBA" id="ARBA00022679"/>
    </source>
</evidence>
<proteinExistence type="predicted"/>
<keyword evidence="7" id="KW-0862">Zinc</keyword>
<keyword evidence="4" id="KW-0677">Repeat</keyword>
<dbReference type="EMBL" id="PEDP01000089">
    <property type="protein sequence ID" value="POS87660.1"/>
    <property type="molecule type" value="Genomic_DNA"/>
</dbReference>
<accession>A0A2S4Q051</accession>
<feature type="region of interest" description="Disordered" evidence="8">
    <location>
        <begin position="43"/>
        <end position="71"/>
    </location>
</feature>
<evidence type="ECO:0000256" key="6">
    <source>
        <dbReference type="ARBA" id="ARBA00022786"/>
    </source>
</evidence>
<keyword evidence="9" id="KW-1133">Transmembrane helix</keyword>
<comment type="caution">
    <text evidence="11">The sequence shown here is derived from an EMBL/GenBank/DDBJ whole genome shotgun (WGS) entry which is preliminary data.</text>
</comment>
<dbReference type="OrthoDB" id="10009520at2759"/>
<organism evidence="11 12">
    <name type="scientific">Erysiphe pulchra</name>
    <dbReference type="NCBI Taxonomy" id="225359"/>
    <lineage>
        <taxon>Eukaryota</taxon>
        <taxon>Fungi</taxon>
        <taxon>Dikarya</taxon>
        <taxon>Ascomycota</taxon>
        <taxon>Pezizomycotina</taxon>
        <taxon>Leotiomycetes</taxon>
        <taxon>Erysiphales</taxon>
        <taxon>Erysiphaceae</taxon>
        <taxon>Erysiphe</taxon>
    </lineage>
</organism>
<reference evidence="11 12" key="1">
    <citation type="submission" date="2017-10" db="EMBL/GenBank/DDBJ databases">
        <title>Development of genomic resources for the powdery mildew, Erysiphe pulchra.</title>
        <authorList>
            <person name="Wadl P.A."/>
            <person name="Mack B.M."/>
            <person name="Moore G."/>
            <person name="Beltz S.B."/>
        </authorList>
    </citation>
    <scope>NUCLEOTIDE SEQUENCE [LARGE SCALE GENOMIC DNA]</scope>
    <source>
        <strain evidence="11">Cflorida</strain>
    </source>
</reference>
<keyword evidence="5" id="KW-0863">Zinc-finger</keyword>
<evidence type="ECO:0000256" key="1">
    <source>
        <dbReference type="ARBA" id="ARBA00004906"/>
    </source>
</evidence>
<evidence type="ECO:0000256" key="8">
    <source>
        <dbReference type="SAM" id="MobiDB-lite"/>
    </source>
</evidence>
<dbReference type="STRING" id="225359.A0A2S4Q051"/>
<dbReference type="PROSITE" id="PS51873">
    <property type="entry name" value="TRIAD"/>
    <property type="match status" value="1"/>
</dbReference>
<evidence type="ECO:0000259" key="10">
    <source>
        <dbReference type="PROSITE" id="PS51873"/>
    </source>
</evidence>
<keyword evidence="2" id="KW-0808">Transferase</keyword>
<evidence type="ECO:0000256" key="9">
    <source>
        <dbReference type="SAM" id="Phobius"/>
    </source>
</evidence>
<dbReference type="AlphaFoldDB" id="A0A2S4Q051"/>
<evidence type="ECO:0000313" key="11">
    <source>
        <dbReference type="EMBL" id="POS87660.1"/>
    </source>
</evidence>
<dbReference type="GO" id="GO:0008270">
    <property type="term" value="F:zinc ion binding"/>
    <property type="evidence" value="ECO:0007669"/>
    <property type="project" value="UniProtKB-KW"/>
</dbReference>